<dbReference type="AlphaFoldDB" id="A0A3N2PWS2"/>
<evidence type="ECO:0000313" key="4">
    <source>
        <dbReference type="Proteomes" id="UP000272025"/>
    </source>
</evidence>
<feature type="compositionally biased region" description="Polar residues" evidence="1">
    <location>
        <begin position="216"/>
        <end position="232"/>
    </location>
</feature>
<feature type="region of interest" description="Disordered" evidence="1">
    <location>
        <begin position="119"/>
        <end position="368"/>
    </location>
</feature>
<feature type="compositionally biased region" description="Basic residues" evidence="1">
    <location>
        <begin position="327"/>
        <end position="340"/>
    </location>
</feature>
<feature type="transmembrane region" description="Helical" evidence="2">
    <location>
        <begin position="68"/>
        <end position="90"/>
    </location>
</feature>
<evidence type="ECO:0000313" key="3">
    <source>
        <dbReference type="EMBL" id="ROT38973.1"/>
    </source>
</evidence>
<protein>
    <recommendedName>
        <fullName evidence="5">Transmembrane protein</fullName>
    </recommendedName>
</protein>
<keyword evidence="4" id="KW-1185">Reference proteome</keyword>
<feature type="compositionally biased region" description="Low complexity" evidence="1">
    <location>
        <begin position="267"/>
        <end position="288"/>
    </location>
</feature>
<evidence type="ECO:0008006" key="5">
    <source>
        <dbReference type="Google" id="ProtNLM"/>
    </source>
</evidence>
<proteinExistence type="predicted"/>
<dbReference type="Proteomes" id="UP000272025">
    <property type="component" value="Unassembled WGS sequence"/>
</dbReference>
<gene>
    <name evidence="3" type="ORF">SODALDRAFT_149697</name>
</gene>
<reference evidence="3 4" key="1">
    <citation type="journal article" date="2018" name="Mol. Ecol.">
        <title>The obligate alkalophilic soda-lake fungus Sodiomyces alkalinus has shifted to a protein diet.</title>
        <authorList>
            <person name="Grum-Grzhimaylo A.A."/>
            <person name="Falkoski D.L."/>
            <person name="van den Heuvel J."/>
            <person name="Valero-Jimenez C.A."/>
            <person name="Min B."/>
            <person name="Choi I.G."/>
            <person name="Lipzen A."/>
            <person name="Daum C.G."/>
            <person name="Aanen D.K."/>
            <person name="Tsang A."/>
            <person name="Henrissat B."/>
            <person name="Bilanenko E.N."/>
            <person name="de Vries R.P."/>
            <person name="van Kan J.A.L."/>
            <person name="Grigoriev I.V."/>
            <person name="Debets A.J.M."/>
        </authorList>
    </citation>
    <scope>NUCLEOTIDE SEQUENCE [LARGE SCALE GENOMIC DNA]</scope>
    <source>
        <strain evidence="3 4">F11</strain>
    </source>
</reference>
<dbReference type="GeneID" id="39575323"/>
<feature type="compositionally biased region" description="Polar residues" evidence="1">
    <location>
        <begin position="242"/>
        <end position="252"/>
    </location>
</feature>
<evidence type="ECO:0000256" key="2">
    <source>
        <dbReference type="SAM" id="Phobius"/>
    </source>
</evidence>
<dbReference type="EMBL" id="ML119054">
    <property type="protein sequence ID" value="ROT38973.1"/>
    <property type="molecule type" value="Genomic_DNA"/>
</dbReference>
<feature type="compositionally biased region" description="Pro residues" evidence="1">
    <location>
        <begin position="354"/>
        <end position="368"/>
    </location>
</feature>
<feature type="compositionally biased region" description="Basic residues" evidence="1">
    <location>
        <begin position="299"/>
        <end position="312"/>
    </location>
</feature>
<name>A0A3N2PWS2_SODAK</name>
<dbReference type="RefSeq" id="XP_028466779.1">
    <property type="nucleotide sequence ID" value="XM_028606845.1"/>
</dbReference>
<organism evidence="3 4">
    <name type="scientific">Sodiomyces alkalinus (strain CBS 110278 / VKM F-3762 / F11)</name>
    <name type="common">Alkaliphilic filamentous fungus</name>
    <dbReference type="NCBI Taxonomy" id="1314773"/>
    <lineage>
        <taxon>Eukaryota</taxon>
        <taxon>Fungi</taxon>
        <taxon>Dikarya</taxon>
        <taxon>Ascomycota</taxon>
        <taxon>Pezizomycotina</taxon>
        <taxon>Sordariomycetes</taxon>
        <taxon>Hypocreomycetidae</taxon>
        <taxon>Glomerellales</taxon>
        <taxon>Plectosphaerellaceae</taxon>
        <taxon>Sodiomyces</taxon>
    </lineage>
</organism>
<keyword evidence="2" id="KW-0812">Transmembrane</keyword>
<keyword evidence="2" id="KW-1133">Transmembrane helix</keyword>
<accession>A0A3N2PWS2</accession>
<sequence length="404" mass="43741">MPVISTLSNSVARVMPVANITVANITALPSLVSSGIQASPALILPLTMPSNVTGSAGTTESEPSPNFVAAYVVLFTVPGIFIVIAVIVTIKDRRAAKACNPDVELEEFHPHWFPWRNAIRETEGPSPGQVRSRAPTPKPAAAAEDGKWRWKIVKGKGKQPERPVPASPRSSLPGEIRWTNPLDIVGPAKPTSTSRGGPPQTAEEWQEFLRRPHPRGNNNARARAQTQPTSRSKGGRRLVPVQEQTGEPSQSRSRTHSAPLPFPTPCRRPCSRTAPPRSRTPTPTSRSPCPWPCPSARQPRTRTRTRPGRAARRTPGPPSDGPARTPSRSRTRPARSRLPRTRTLAWASADMAPSCPPSRPIPRPPPGPSRLLPVPSKSAVSSTCRASLSHTCLLLISVRTLRTM</sequence>
<evidence type="ECO:0000256" key="1">
    <source>
        <dbReference type="SAM" id="MobiDB-lite"/>
    </source>
</evidence>
<keyword evidence="2" id="KW-0472">Membrane</keyword>